<dbReference type="Proteomes" id="UP001157418">
    <property type="component" value="Unassembled WGS sequence"/>
</dbReference>
<evidence type="ECO:0000313" key="2">
    <source>
        <dbReference type="EMBL" id="CAH1454053.1"/>
    </source>
</evidence>
<organism evidence="2 3">
    <name type="scientific">Lactuca virosa</name>
    <dbReference type="NCBI Taxonomy" id="75947"/>
    <lineage>
        <taxon>Eukaryota</taxon>
        <taxon>Viridiplantae</taxon>
        <taxon>Streptophyta</taxon>
        <taxon>Embryophyta</taxon>
        <taxon>Tracheophyta</taxon>
        <taxon>Spermatophyta</taxon>
        <taxon>Magnoliopsida</taxon>
        <taxon>eudicotyledons</taxon>
        <taxon>Gunneridae</taxon>
        <taxon>Pentapetalae</taxon>
        <taxon>asterids</taxon>
        <taxon>campanulids</taxon>
        <taxon>Asterales</taxon>
        <taxon>Asteraceae</taxon>
        <taxon>Cichorioideae</taxon>
        <taxon>Cichorieae</taxon>
        <taxon>Lactucinae</taxon>
        <taxon>Lactuca</taxon>
    </lineage>
</organism>
<dbReference type="AlphaFoldDB" id="A0AAU9PVL6"/>
<sequence length="94" mass="10359">MKLGNLDYKQSESDPELSPKEKIVVNRLSVNYMKWSDPDEGVLEMVGLENAWAKEEKTDDPTLQGDANPEPESSINSPISIEIGIPSLTAPSKD</sequence>
<evidence type="ECO:0000313" key="3">
    <source>
        <dbReference type="Proteomes" id="UP001157418"/>
    </source>
</evidence>
<dbReference type="EMBL" id="CAKMRJ010005745">
    <property type="protein sequence ID" value="CAH1454053.1"/>
    <property type="molecule type" value="Genomic_DNA"/>
</dbReference>
<reference evidence="2 3" key="1">
    <citation type="submission" date="2022-01" db="EMBL/GenBank/DDBJ databases">
        <authorList>
            <person name="Xiong W."/>
            <person name="Schranz E."/>
        </authorList>
    </citation>
    <scope>NUCLEOTIDE SEQUENCE [LARGE SCALE GENOMIC DNA]</scope>
</reference>
<feature type="compositionally biased region" description="Low complexity" evidence="1">
    <location>
        <begin position="68"/>
        <end position="87"/>
    </location>
</feature>
<feature type="region of interest" description="Disordered" evidence="1">
    <location>
        <begin position="52"/>
        <end position="94"/>
    </location>
</feature>
<keyword evidence="3" id="KW-1185">Reference proteome</keyword>
<name>A0AAU9PVL6_9ASTR</name>
<accession>A0AAU9PVL6</accession>
<gene>
    <name evidence="2" type="ORF">LVIROSA_LOCUS39253</name>
</gene>
<comment type="caution">
    <text evidence="2">The sequence shown here is derived from an EMBL/GenBank/DDBJ whole genome shotgun (WGS) entry which is preliminary data.</text>
</comment>
<proteinExistence type="predicted"/>
<evidence type="ECO:0000256" key="1">
    <source>
        <dbReference type="SAM" id="MobiDB-lite"/>
    </source>
</evidence>
<protein>
    <submittedName>
        <fullName evidence="2">Uncharacterized protein</fullName>
    </submittedName>
</protein>